<dbReference type="GO" id="GO:0046872">
    <property type="term" value="F:metal ion binding"/>
    <property type="evidence" value="ECO:0007669"/>
    <property type="project" value="UniProtKB-KW"/>
</dbReference>
<evidence type="ECO:0000256" key="1">
    <source>
        <dbReference type="ARBA" id="ARBA00006153"/>
    </source>
</evidence>
<dbReference type="EMBL" id="QPMH01000004">
    <property type="protein sequence ID" value="RDD62789.1"/>
    <property type="molecule type" value="Genomic_DNA"/>
</dbReference>
<feature type="binding site" evidence="3">
    <location>
        <position position="84"/>
    </location>
    <ligand>
        <name>Zn(2+)</name>
        <dbReference type="ChEBI" id="CHEBI:29105"/>
        <label>1</label>
    </ligand>
</feature>
<dbReference type="SUPFAM" id="SSF55031">
    <property type="entry name" value="Bacterial exopeptidase dimerisation domain"/>
    <property type="match status" value="1"/>
</dbReference>
<dbReference type="InterPro" id="IPR011650">
    <property type="entry name" value="Peptidase_M20_dimer"/>
</dbReference>
<evidence type="ECO:0000256" key="3">
    <source>
        <dbReference type="PIRSR" id="PIRSR001235-1"/>
    </source>
</evidence>
<dbReference type="Pfam" id="PF07687">
    <property type="entry name" value="M20_dimer"/>
    <property type="match status" value="1"/>
</dbReference>
<comment type="similarity">
    <text evidence="1">Belongs to the peptidase M20 family.</text>
</comment>
<dbReference type="NCBIfam" id="NF006769">
    <property type="entry name" value="PRK09290.1-3"/>
    <property type="match status" value="1"/>
</dbReference>
<dbReference type="CDD" id="cd03884">
    <property type="entry name" value="M20_bAS"/>
    <property type="match status" value="1"/>
</dbReference>
<dbReference type="InterPro" id="IPR010158">
    <property type="entry name" value="Amidase_Cbmase"/>
</dbReference>
<feature type="binding site" evidence="3">
    <location>
        <position position="130"/>
    </location>
    <ligand>
        <name>Zn(2+)</name>
        <dbReference type="ChEBI" id="CHEBI:29105"/>
        <label>2</label>
    </ligand>
</feature>
<keyword evidence="3" id="KW-0862">Zinc</keyword>
<dbReference type="SUPFAM" id="SSF53187">
    <property type="entry name" value="Zn-dependent exopeptidases"/>
    <property type="match status" value="1"/>
</dbReference>
<protein>
    <submittedName>
        <fullName evidence="5">Zn-dependent hydrolase</fullName>
    </submittedName>
</protein>
<dbReference type="PANTHER" id="PTHR32494:SF5">
    <property type="entry name" value="ALLANTOATE AMIDOHYDROLASE"/>
    <property type="match status" value="1"/>
</dbReference>
<evidence type="ECO:0000256" key="2">
    <source>
        <dbReference type="ARBA" id="ARBA00022801"/>
    </source>
</evidence>
<gene>
    <name evidence="5" type="ORF">DRB17_06425</name>
</gene>
<keyword evidence="2 5" id="KW-0378">Hydrolase</keyword>
<feature type="binding site" evidence="3">
    <location>
        <position position="383"/>
    </location>
    <ligand>
        <name>Zn(2+)</name>
        <dbReference type="ChEBI" id="CHEBI:29105"/>
        <label>2</label>
    </ligand>
</feature>
<feature type="binding site" evidence="3">
    <location>
        <position position="95"/>
    </location>
    <ligand>
        <name>Zn(2+)</name>
        <dbReference type="ChEBI" id="CHEBI:29105"/>
        <label>2</label>
    </ligand>
</feature>
<accession>A0A369TBV1</accession>
<dbReference type="NCBIfam" id="TIGR01879">
    <property type="entry name" value="hydantase"/>
    <property type="match status" value="1"/>
</dbReference>
<dbReference type="Pfam" id="PF01546">
    <property type="entry name" value="Peptidase_M20"/>
    <property type="match status" value="1"/>
</dbReference>
<reference evidence="5 6" key="1">
    <citation type="submission" date="2018-07" db="EMBL/GenBank/DDBJ databases">
        <title>Venubactetium sediminum gen. nov., sp. nov., isolated from a marine solar saltern.</title>
        <authorList>
            <person name="Wang S."/>
        </authorList>
    </citation>
    <scope>NUCLEOTIDE SEQUENCE [LARGE SCALE GENOMIC DNA]</scope>
    <source>
        <strain evidence="5 6">WD2A32</strain>
    </source>
</reference>
<comment type="caution">
    <text evidence="5">The sequence shown here is derived from an EMBL/GenBank/DDBJ whole genome shotgun (WGS) entry which is preliminary data.</text>
</comment>
<dbReference type="PIRSF" id="PIRSF001235">
    <property type="entry name" value="Amidase_carbamoylase"/>
    <property type="match status" value="1"/>
</dbReference>
<proteinExistence type="inferred from homology"/>
<feature type="binding site" evidence="3">
    <location>
        <position position="191"/>
    </location>
    <ligand>
        <name>Zn(2+)</name>
        <dbReference type="ChEBI" id="CHEBI:29105"/>
        <label>1</label>
    </ligand>
</feature>
<evidence type="ECO:0000259" key="4">
    <source>
        <dbReference type="Pfam" id="PF07687"/>
    </source>
</evidence>
<dbReference type="NCBIfam" id="NF006771">
    <property type="entry name" value="PRK09290.1-5"/>
    <property type="match status" value="1"/>
</dbReference>
<dbReference type="Gene3D" id="3.30.70.360">
    <property type="match status" value="1"/>
</dbReference>
<organism evidence="5 6">
    <name type="scientific">Ferruginivarius sediminum</name>
    <dbReference type="NCBI Taxonomy" id="2661937"/>
    <lineage>
        <taxon>Bacteria</taxon>
        <taxon>Pseudomonadati</taxon>
        <taxon>Pseudomonadota</taxon>
        <taxon>Alphaproteobacteria</taxon>
        <taxon>Rhodospirillales</taxon>
        <taxon>Rhodospirillaceae</taxon>
        <taxon>Ferruginivarius</taxon>
    </lineage>
</organism>
<feature type="domain" description="Peptidase M20 dimerisation" evidence="4">
    <location>
        <begin position="211"/>
        <end position="311"/>
    </location>
</feature>
<dbReference type="InterPro" id="IPR002933">
    <property type="entry name" value="Peptidase_M20"/>
</dbReference>
<dbReference type="PANTHER" id="PTHR32494">
    <property type="entry name" value="ALLANTOATE DEIMINASE-RELATED"/>
    <property type="match status" value="1"/>
</dbReference>
<dbReference type="GO" id="GO:0016813">
    <property type="term" value="F:hydrolase activity, acting on carbon-nitrogen (but not peptide) bonds, in linear amidines"/>
    <property type="evidence" value="ECO:0007669"/>
    <property type="project" value="InterPro"/>
</dbReference>
<dbReference type="Gene3D" id="3.40.630.10">
    <property type="entry name" value="Zn peptidases"/>
    <property type="match status" value="1"/>
</dbReference>
<dbReference type="Proteomes" id="UP000253941">
    <property type="component" value="Unassembled WGS sequence"/>
</dbReference>
<keyword evidence="3" id="KW-0479">Metal-binding</keyword>
<dbReference type="RefSeq" id="WP_114581364.1">
    <property type="nucleotide sequence ID" value="NZ_QPMH01000004.1"/>
</dbReference>
<comment type="cofactor">
    <cofactor evidence="3">
        <name>Zn(2+)</name>
        <dbReference type="ChEBI" id="CHEBI:29105"/>
    </cofactor>
    <text evidence="3">Binds 2 Zn(2+) ions per subunit.</text>
</comment>
<keyword evidence="6" id="KW-1185">Reference proteome</keyword>
<evidence type="ECO:0000313" key="6">
    <source>
        <dbReference type="Proteomes" id="UP000253941"/>
    </source>
</evidence>
<feature type="binding site" evidence="3">
    <location>
        <position position="95"/>
    </location>
    <ligand>
        <name>Zn(2+)</name>
        <dbReference type="ChEBI" id="CHEBI:29105"/>
        <label>1</label>
    </ligand>
</feature>
<evidence type="ECO:0000313" key="5">
    <source>
        <dbReference type="EMBL" id="RDD62789.1"/>
    </source>
</evidence>
<dbReference type="InterPro" id="IPR036264">
    <property type="entry name" value="Bact_exopeptidase_dim_dom"/>
</dbReference>
<sequence>MTRENLRINAERLLRRLDELGQIGALEGGGNCRLAFSDEDKAGRDIVLGWMRAAGLDIRIDRFGNVTATRPGREDGPPVMAGSHTDTVATGGKYDGNLGVLAGLEAIETLNDAGIETRRPVAVTLFSNEEGARFSPDMMGSLVYQGGLPLEEAYGIEGIDGSTVGENLERIGYIGDAPVGGNEVHAFVELHIEQGPILEDEGRTIGAVEGVQGISWTEYTFTGRSAHAGTTPMSRRCDAGYVAAEVAAYVRRLAAETGNGHVSTVGVFEVEPDLVNVVPQKAKITADLRNFDNELLKQAEQKLEAFVDDIAGREGAAVARRTLARFDPTPFDTGMVDRIHGIAERLGYSTRRIASGAGHDAQIMARICPTAMIFVPSVDGISHNIQEYTKPEDCEAGANVMLHTLLELAE</sequence>
<dbReference type="AlphaFoldDB" id="A0A369TBV1"/>
<name>A0A369TBV1_9PROT</name>